<organism evidence="4 5">
    <name type="scientific">Nocardioides dokdonensis FR1436</name>
    <dbReference type="NCBI Taxonomy" id="1300347"/>
    <lineage>
        <taxon>Bacteria</taxon>
        <taxon>Bacillati</taxon>
        <taxon>Actinomycetota</taxon>
        <taxon>Actinomycetes</taxon>
        <taxon>Propionibacteriales</taxon>
        <taxon>Nocardioidaceae</taxon>
        <taxon>Nocardioides</taxon>
    </lineage>
</organism>
<evidence type="ECO:0000313" key="5">
    <source>
        <dbReference type="Proteomes" id="UP000077868"/>
    </source>
</evidence>
<gene>
    <name evidence="4" type="ORF">I601_2140</name>
</gene>
<protein>
    <recommendedName>
        <fullName evidence="3">HNH nuclease domain-containing protein</fullName>
    </recommendedName>
</protein>
<proteinExistence type="predicted"/>
<dbReference type="InterPro" id="IPR003615">
    <property type="entry name" value="HNH_nuc"/>
</dbReference>
<dbReference type="Pfam" id="PF02720">
    <property type="entry name" value="DUF222"/>
    <property type="match status" value="1"/>
</dbReference>
<dbReference type="STRING" id="1300347.I601_2140"/>
<sequence length="453" mass="49092">MAAVLTTTSGRSVGEADVARLSEVELVEEIRALEELKAQASARQVEATARLDVVVRRRHAAAGLPADRHGVGVASQVAHARRESPVRGARHLGLAKILTREMPHTLAAMRAGWCSEWRATLLVRETACLSLEHRRQIDAELMTEPSTTQGWGDKRLINEARTRAYRLDPHAHLARSRKAEADRYVSIRPAPDTMTWVSALLPVKHGVAVYAVLKNAADHARATGDERTRGQVMADTLVATLLTPAEPAQTSTPPTGPVAVNLTISDATLLAGGHEPAWITGYGPVPAGFARNLVADALAEAHATLRRLYTSTTGALTAMDSRSRTFPAGLALFIELRDQSCRTPWCDAPIRHHDHVRPHTTAGPTSGHNGQGLCEACNHAKEAPGWTSQPTTSPDGRHQVEITTPTGHQTRSRAPDLPPGDPPAYASMRDFTQAVVLRLRRHRELELVRTPVA</sequence>
<name>A0A1A9GM92_9ACTN</name>
<evidence type="ECO:0000259" key="3">
    <source>
        <dbReference type="SMART" id="SM00507"/>
    </source>
</evidence>
<evidence type="ECO:0000256" key="1">
    <source>
        <dbReference type="SAM" id="Coils"/>
    </source>
</evidence>
<dbReference type="AlphaFoldDB" id="A0A1A9GM92"/>
<dbReference type="KEGG" id="ndk:I601_2140"/>
<evidence type="ECO:0000256" key="2">
    <source>
        <dbReference type="SAM" id="MobiDB-lite"/>
    </source>
</evidence>
<dbReference type="EMBL" id="CP015079">
    <property type="protein sequence ID" value="ANH38565.1"/>
    <property type="molecule type" value="Genomic_DNA"/>
</dbReference>
<evidence type="ECO:0000313" key="4">
    <source>
        <dbReference type="EMBL" id="ANH38565.1"/>
    </source>
</evidence>
<dbReference type="InterPro" id="IPR003870">
    <property type="entry name" value="DUF222"/>
</dbReference>
<dbReference type="CDD" id="cd00085">
    <property type="entry name" value="HNHc"/>
    <property type="match status" value="1"/>
</dbReference>
<dbReference type="Proteomes" id="UP000077868">
    <property type="component" value="Chromosome"/>
</dbReference>
<feature type="domain" description="HNH nuclease" evidence="3">
    <location>
        <begin position="329"/>
        <end position="379"/>
    </location>
</feature>
<feature type="coiled-coil region" evidence="1">
    <location>
        <begin position="19"/>
        <end position="50"/>
    </location>
</feature>
<feature type="region of interest" description="Disordered" evidence="2">
    <location>
        <begin position="384"/>
        <end position="423"/>
    </location>
</feature>
<keyword evidence="5" id="KW-1185">Reference proteome</keyword>
<dbReference type="RefSeq" id="WP_068109205.1">
    <property type="nucleotide sequence ID" value="NZ_CP015079.1"/>
</dbReference>
<dbReference type="SMART" id="SM00507">
    <property type="entry name" value="HNHc"/>
    <property type="match status" value="1"/>
</dbReference>
<dbReference type="PATRIC" id="fig|1300347.3.peg.2135"/>
<dbReference type="OrthoDB" id="5241234at2"/>
<keyword evidence="1" id="KW-0175">Coiled coil</keyword>
<accession>A0A1A9GM92</accession>
<reference evidence="4 5" key="1">
    <citation type="submission" date="2016-03" db="EMBL/GenBank/DDBJ databases">
        <title>Complete genome sequence of a soil Actinobacterium, Nocardioides dokdonensis FR1436.</title>
        <authorList>
            <person name="Kwon S.-K."/>
            <person name="Kim K."/>
            <person name="Kim J.F."/>
        </authorList>
    </citation>
    <scope>NUCLEOTIDE SEQUENCE [LARGE SCALE GENOMIC DNA]</scope>
    <source>
        <strain evidence="4 5">FR1436</strain>
    </source>
</reference>